<dbReference type="InterPro" id="IPR001849">
    <property type="entry name" value="PH_domain"/>
</dbReference>
<feature type="non-terminal residue" evidence="25">
    <location>
        <position position="625"/>
    </location>
</feature>
<dbReference type="Pfam" id="PF00169">
    <property type="entry name" value="PH"/>
    <property type="match status" value="1"/>
</dbReference>
<dbReference type="EMBL" id="VXAG01000659">
    <property type="protein sequence ID" value="NXJ80843.1"/>
    <property type="molecule type" value="Genomic_DNA"/>
</dbReference>
<dbReference type="EC" id="2.7.10.2" evidence="21"/>
<dbReference type="Gene3D" id="2.30.30.40">
    <property type="entry name" value="SH3 Domains"/>
    <property type="match status" value="1"/>
</dbReference>
<comment type="cofactor">
    <cofactor evidence="1">
        <name>Zn(2+)</name>
        <dbReference type="ChEBI" id="CHEBI:29105"/>
    </cofactor>
</comment>
<dbReference type="Pfam" id="PF00018">
    <property type="entry name" value="SH3_1"/>
    <property type="match status" value="1"/>
</dbReference>
<name>A0A7L0ED38_TROML</name>
<dbReference type="PRINTS" id="PR00402">
    <property type="entry name" value="TECBTKDOMAIN"/>
</dbReference>
<feature type="domain" description="SH2" evidence="22">
    <location>
        <begin position="254"/>
        <end position="350"/>
    </location>
</feature>
<keyword evidence="4" id="KW-0963">Cytoplasm</keyword>
<dbReference type="PRINTS" id="PR00401">
    <property type="entry name" value="SH2DOMAIN"/>
</dbReference>
<dbReference type="GO" id="GO:0004715">
    <property type="term" value="F:non-membrane spanning protein tyrosine kinase activity"/>
    <property type="evidence" value="ECO:0007669"/>
    <property type="project" value="UniProtKB-EC"/>
</dbReference>
<dbReference type="PRINTS" id="PR00109">
    <property type="entry name" value="TYRKINASE"/>
</dbReference>
<dbReference type="PROSITE" id="PS50001">
    <property type="entry name" value="SH2"/>
    <property type="match status" value="1"/>
</dbReference>
<keyword evidence="7" id="KW-0053">Apoptosis</keyword>
<dbReference type="InterPro" id="IPR008266">
    <property type="entry name" value="Tyr_kinase_AS"/>
</dbReference>
<evidence type="ECO:0000256" key="7">
    <source>
        <dbReference type="ARBA" id="ARBA00022703"/>
    </source>
</evidence>
<dbReference type="OrthoDB" id="4062651at2759"/>
<evidence type="ECO:0000256" key="6">
    <source>
        <dbReference type="ARBA" id="ARBA00022679"/>
    </source>
</evidence>
<feature type="non-terminal residue" evidence="25">
    <location>
        <position position="1"/>
    </location>
</feature>
<dbReference type="FunFam" id="2.30.29.30:FF:000238">
    <property type="entry name" value="Tyrosine-protein kinase"/>
    <property type="match status" value="1"/>
</dbReference>
<dbReference type="Gene3D" id="1.10.510.10">
    <property type="entry name" value="Transferase(Phosphotransferase) domain 1"/>
    <property type="match status" value="1"/>
</dbReference>
<dbReference type="InterPro" id="IPR050198">
    <property type="entry name" value="Non-receptor_tyrosine_kinases"/>
</dbReference>
<evidence type="ECO:0000313" key="26">
    <source>
        <dbReference type="Proteomes" id="UP000550660"/>
    </source>
</evidence>
<dbReference type="Proteomes" id="UP000550660">
    <property type="component" value="Unassembled WGS sequence"/>
</dbReference>
<evidence type="ECO:0000256" key="18">
    <source>
        <dbReference type="ARBA" id="ARBA00064022"/>
    </source>
</evidence>
<evidence type="ECO:0000256" key="13">
    <source>
        <dbReference type="ARBA" id="ARBA00022840"/>
    </source>
</evidence>
<evidence type="ECO:0000256" key="20">
    <source>
        <dbReference type="PROSITE-ProRule" id="PRU00432"/>
    </source>
</evidence>
<dbReference type="PROSITE" id="PS51113">
    <property type="entry name" value="ZF_BTK"/>
    <property type="match status" value="1"/>
</dbReference>
<dbReference type="CDD" id="cd01238">
    <property type="entry name" value="PH_Btk"/>
    <property type="match status" value="1"/>
</dbReference>
<dbReference type="PANTHER" id="PTHR24418">
    <property type="entry name" value="TYROSINE-PROTEIN KINASE"/>
    <property type="match status" value="1"/>
</dbReference>
<dbReference type="FunFam" id="3.30.505.10:FF:000060">
    <property type="entry name" value="Tyrosine-protein kinase"/>
    <property type="match status" value="1"/>
</dbReference>
<evidence type="ECO:0000259" key="22">
    <source>
        <dbReference type="PROSITE" id="PS50001"/>
    </source>
</evidence>
<keyword evidence="9 21" id="KW-0547">Nucleotide-binding</keyword>
<protein>
    <recommendedName>
        <fullName evidence="21">Tyrosine-protein kinase</fullName>
        <ecNumber evidence="21">2.7.10.2</ecNumber>
    </recommendedName>
</protein>
<dbReference type="SMART" id="SM00252">
    <property type="entry name" value="SH2"/>
    <property type="match status" value="1"/>
</dbReference>
<keyword evidence="10 20" id="KW-0863">Zinc-finger</keyword>
<keyword evidence="6 21" id="KW-0808">Transferase</keyword>
<dbReference type="InterPro" id="IPR011009">
    <property type="entry name" value="Kinase-like_dom_sf"/>
</dbReference>
<evidence type="ECO:0000256" key="21">
    <source>
        <dbReference type="RuleBase" id="RU362096"/>
    </source>
</evidence>
<proteinExistence type="inferred from homology"/>
<dbReference type="SMART" id="SM00219">
    <property type="entry name" value="TyrKc"/>
    <property type="match status" value="1"/>
</dbReference>
<dbReference type="InterPro" id="IPR011993">
    <property type="entry name" value="PH-like_dom_sf"/>
</dbReference>
<evidence type="ECO:0000256" key="11">
    <source>
        <dbReference type="ARBA" id="ARBA00022777"/>
    </source>
</evidence>
<dbReference type="PROSITE" id="PS00109">
    <property type="entry name" value="PROTEIN_KINASE_TYR"/>
    <property type="match status" value="1"/>
</dbReference>
<keyword evidence="15 19" id="KW-0727">SH2 domain</keyword>
<dbReference type="FunFam" id="3.30.200.20:FF:000053">
    <property type="entry name" value="Tyrosine-protein kinase"/>
    <property type="match status" value="1"/>
</dbReference>
<comment type="caution">
    <text evidence="25">The sequence shown here is derived from an EMBL/GenBank/DDBJ whole genome shotgun (WGS) entry which is preliminary data.</text>
</comment>
<dbReference type="SUPFAM" id="SSF50044">
    <property type="entry name" value="SH3-domain"/>
    <property type="match status" value="1"/>
</dbReference>
<keyword evidence="13 21" id="KW-0067">ATP-binding</keyword>
<evidence type="ECO:0000256" key="15">
    <source>
        <dbReference type="ARBA" id="ARBA00022999"/>
    </source>
</evidence>
<dbReference type="InterPro" id="IPR001245">
    <property type="entry name" value="Ser-Thr/Tyr_kinase_cat_dom"/>
</dbReference>
<evidence type="ECO:0000256" key="5">
    <source>
        <dbReference type="ARBA" id="ARBA00022553"/>
    </source>
</evidence>
<dbReference type="FunFam" id="1.10.510.10:FF:000052">
    <property type="entry name" value="Tyrosine-protein kinase"/>
    <property type="match status" value="1"/>
</dbReference>
<dbReference type="GO" id="GO:0005829">
    <property type="term" value="C:cytosol"/>
    <property type="evidence" value="ECO:0007669"/>
    <property type="project" value="UniProtKB-ARBA"/>
</dbReference>
<keyword evidence="14" id="KW-0130">Cell adhesion</keyword>
<dbReference type="Pfam" id="PF07714">
    <property type="entry name" value="PK_Tyr_Ser-Thr"/>
    <property type="match status" value="1"/>
</dbReference>
<reference evidence="25 26" key="1">
    <citation type="submission" date="2019-09" db="EMBL/GenBank/DDBJ databases">
        <title>Bird 10,000 Genomes (B10K) Project - Family phase.</title>
        <authorList>
            <person name="Zhang G."/>
        </authorList>
    </citation>
    <scope>NUCLEOTIDE SEQUENCE [LARGE SCALE GENOMIC DNA]</scope>
    <source>
        <strain evidence="25">B10K-DU-007-40</strain>
        <tissue evidence="25">Mixed tissue sample</tissue>
    </source>
</reference>
<dbReference type="InterPro" id="IPR036028">
    <property type="entry name" value="SH3-like_dom_sf"/>
</dbReference>
<dbReference type="Gene3D" id="2.30.29.30">
    <property type="entry name" value="Pleckstrin-homology domain (PH domain)/Phosphotyrosine-binding domain (PTB)"/>
    <property type="match status" value="1"/>
</dbReference>
<sequence>MEKKTILEELLLKKSQQKKKISPTNYKKRLFVLTKASLSYYEYDKGKKGSKRGSIEIEKIRCVETVNLEESTPPARQYPFQIVYKGGLLYVYATNEESRERWLAALHKEIKDNSDLLNKYHKRFFINGKFLCCNQTCKAAPGCTFWEKYVTLCCATGSVKPLPLVPQMLVGWKRRSLPQVLSPDKSVSNMAVAQCDYEPKGNSALRLVRSNKYYVLQEEDSDWWKVRDLEGYVCSAEYFCSPVNSKPSISLCSWYAGNTSRAQSEQLLRQKGKQGAFMVRKSSQAGMYTVSVFSKIPESKKGTVKHYHVHKTPENKYYLAENYCFESIPKLIHYHQHNSAGMVTRLRHAVSTQVNKVPSTASLGNGIWELKREEIVLLRELGRGQFGVVHLGRWKEQYDVSIKMIKEGAMSEDEFIEEAQTMMKLNHPKLVRLYGVCSKSYPIYLVTEYMPNGCLLSYLRSHGKDLQPLQLLEICYDVCDAMAFLESCQFIHRDLAARNCLVDSNLTVKVSDFGMTRYVLDDLYISSLGTKFPVKWSAPEVFHYTKFSSKSDVWAFGILMWEVFTLGKQPYELYDNMQVIEKVSQGYRLYRPQLVSDIIYQIMYNCWHELPEKRPAFYQLLSFFE</sequence>
<evidence type="ECO:0000259" key="23">
    <source>
        <dbReference type="PROSITE" id="PS50003"/>
    </source>
</evidence>
<accession>A0A7L0ED38</accession>
<dbReference type="AlphaFoldDB" id="A0A7L0ED38"/>
<keyword evidence="26" id="KW-1185">Reference proteome</keyword>
<keyword evidence="8" id="KW-0479">Metal-binding</keyword>
<dbReference type="SUPFAM" id="SSF50729">
    <property type="entry name" value="PH domain-like"/>
    <property type="match status" value="1"/>
</dbReference>
<dbReference type="GO" id="GO:0035556">
    <property type="term" value="P:intracellular signal transduction"/>
    <property type="evidence" value="ECO:0007669"/>
    <property type="project" value="InterPro"/>
</dbReference>
<dbReference type="InterPro" id="IPR001452">
    <property type="entry name" value="SH3_domain"/>
</dbReference>
<dbReference type="PROSITE" id="PS50011">
    <property type="entry name" value="PROTEIN_KINASE_DOM"/>
    <property type="match status" value="1"/>
</dbReference>
<evidence type="ECO:0000256" key="8">
    <source>
        <dbReference type="ARBA" id="ARBA00022723"/>
    </source>
</evidence>
<dbReference type="GO" id="GO:0008270">
    <property type="term" value="F:zinc ion binding"/>
    <property type="evidence" value="ECO:0007669"/>
    <property type="project" value="UniProtKB-KW"/>
</dbReference>
<dbReference type="GO" id="GO:0006915">
    <property type="term" value="P:apoptotic process"/>
    <property type="evidence" value="ECO:0007669"/>
    <property type="project" value="UniProtKB-KW"/>
</dbReference>
<comment type="subunit">
    <text evidence="18">Interacts with BCAR1, CAV1, MYD88, PTK2/FAK1, RUFY1, RUFY2, STAT3, TIRAP and TNFRSF1B.</text>
</comment>
<gene>
    <name evidence="25" type="primary">Bmx</name>
    <name evidence="25" type="ORF">TROMEL_R01032</name>
</gene>
<dbReference type="SUPFAM" id="SSF56112">
    <property type="entry name" value="Protein kinase-like (PK-like)"/>
    <property type="match status" value="1"/>
</dbReference>
<evidence type="ECO:0000256" key="10">
    <source>
        <dbReference type="ARBA" id="ARBA00022771"/>
    </source>
</evidence>
<keyword evidence="3" id="KW-0728">SH3 domain</keyword>
<evidence type="ECO:0000256" key="19">
    <source>
        <dbReference type="PROSITE-ProRule" id="PRU00191"/>
    </source>
</evidence>
<dbReference type="SMART" id="SM00233">
    <property type="entry name" value="PH"/>
    <property type="match status" value="1"/>
</dbReference>
<dbReference type="Pfam" id="PF00779">
    <property type="entry name" value="BTK"/>
    <property type="match status" value="1"/>
</dbReference>
<evidence type="ECO:0000256" key="17">
    <source>
        <dbReference type="ARBA" id="ARBA00051245"/>
    </source>
</evidence>
<evidence type="ECO:0000256" key="1">
    <source>
        <dbReference type="ARBA" id="ARBA00001947"/>
    </source>
</evidence>
<feature type="domain" description="PH" evidence="23">
    <location>
        <begin position="4"/>
        <end position="111"/>
    </location>
</feature>
<dbReference type="PROSITE" id="PS50003">
    <property type="entry name" value="PH_DOMAIN"/>
    <property type="match status" value="1"/>
</dbReference>
<dbReference type="Gene3D" id="3.30.505.10">
    <property type="entry name" value="SH2 domain"/>
    <property type="match status" value="1"/>
</dbReference>
<dbReference type="InterPro" id="IPR001562">
    <property type="entry name" value="Znf_Btk_motif"/>
</dbReference>
<evidence type="ECO:0000256" key="12">
    <source>
        <dbReference type="ARBA" id="ARBA00022833"/>
    </source>
</evidence>
<evidence type="ECO:0000256" key="14">
    <source>
        <dbReference type="ARBA" id="ARBA00022889"/>
    </source>
</evidence>
<evidence type="ECO:0000313" key="25">
    <source>
        <dbReference type="EMBL" id="NXJ80843.1"/>
    </source>
</evidence>
<evidence type="ECO:0000256" key="4">
    <source>
        <dbReference type="ARBA" id="ARBA00022490"/>
    </source>
</evidence>
<comment type="catalytic activity">
    <reaction evidence="17 21">
        <text>L-tyrosyl-[protein] + ATP = O-phospho-L-tyrosyl-[protein] + ADP + H(+)</text>
        <dbReference type="Rhea" id="RHEA:10596"/>
        <dbReference type="Rhea" id="RHEA-COMP:10136"/>
        <dbReference type="Rhea" id="RHEA-COMP:20101"/>
        <dbReference type="ChEBI" id="CHEBI:15378"/>
        <dbReference type="ChEBI" id="CHEBI:30616"/>
        <dbReference type="ChEBI" id="CHEBI:46858"/>
        <dbReference type="ChEBI" id="CHEBI:61978"/>
        <dbReference type="ChEBI" id="CHEBI:456216"/>
        <dbReference type="EC" id="2.7.10.2"/>
    </reaction>
</comment>
<feature type="domain" description="Protein kinase" evidence="24">
    <location>
        <begin position="375"/>
        <end position="625"/>
    </location>
</feature>
<dbReference type="InterPro" id="IPR000719">
    <property type="entry name" value="Prot_kinase_dom"/>
</dbReference>
<organism evidence="25 26">
    <name type="scientific">Trogon melanurus</name>
    <name type="common">Black-tailed trogon</name>
    <dbReference type="NCBI Taxonomy" id="56311"/>
    <lineage>
        <taxon>Eukaryota</taxon>
        <taxon>Metazoa</taxon>
        <taxon>Chordata</taxon>
        <taxon>Craniata</taxon>
        <taxon>Vertebrata</taxon>
        <taxon>Euteleostomi</taxon>
        <taxon>Archelosauria</taxon>
        <taxon>Archosauria</taxon>
        <taxon>Dinosauria</taxon>
        <taxon>Saurischia</taxon>
        <taxon>Theropoda</taxon>
        <taxon>Coelurosauria</taxon>
        <taxon>Aves</taxon>
        <taxon>Neognathae</taxon>
        <taxon>Neoaves</taxon>
        <taxon>Telluraves</taxon>
        <taxon>Coraciimorphae</taxon>
        <taxon>Trogoniformes</taxon>
        <taxon>Trogonidae</taxon>
        <taxon>Trogon</taxon>
    </lineage>
</organism>
<evidence type="ECO:0000256" key="3">
    <source>
        <dbReference type="ARBA" id="ARBA00022443"/>
    </source>
</evidence>
<dbReference type="InterPro" id="IPR036860">
    <property type="entry name" value="SH2_dom_sf"/>
</dbReference>
<dbReference type="GO" id="GO:0007155">
    <property type="term" value="P:cell adhesion"/>
    <property type="evidence" value="ECO:0007669"/>
    <property type="project" value="UniProtKB-KW"/>
</dbReference>
<evidence type="ECO:0000256" key="9">
    <source>
        <dbReference type="ARBA" id="ARBA00022741"/>
    </source>
</evidence>
<comment type="similarity">
    <text evidence="21">Belongs to the protein kinase superfamily. Tyr protein kinase family.</text>
</comment>
<keyword evidence="5" id="KW-0597">Phosphoprotein</keyword>
<keyword evidence="11 21" id="KW-0418">Kinase</keyword>
<dbReference type="InterPro" id="IPR000980">
    <property type="entry name" value="SH2"/>
</dbReference>
<keyword evidence="12" id="KW-0862">Zinc</keyword>
<dbReference type="Pfam" id="PF00017">
    <property type="entry name" value="SH2"/>
    <property type="match status" value="1"/>
</dbReference>
<evidence type="ECO:0000259" key="24">
    <source>
        <dbReference type="PROSITE" id="PS50011"/>
    </source>
</evidence>
<dbReference type="SMART" id="SM00107">
    <property type="entry name" value="BTK"/>
    <property type="match status" value="1"/>
</dbReference>
<dbReference type="GO" id="GO:0005524">
    <property type="term" value="F:ATP binding"/>
    <property type="evidence" value="ECO:0007669"/>
    <property type="project" value="UniProtKB-KW"/>
</dbReference>
<dbReference type="InterPro" id="IPR020635">
    <property type="entry name" value="Tyr_kinase_cat_dom"/>
</dbReference>
<comment type="subcellular location">
    <subcellularLocation>
        <location evidence="2">Cytoplasm</location>
    </subcellularLocation>
</comment>
<keyword evidence="16 21" id="KW-0829">Tyrosine-protein kinase</keyword>
<dbReference type="SUPFAM" id="SSF55550">
    <property type="entry name" value="SH2 domain"/>
    <property type="match status" value="1"/>
</dbReference>
<evidence type="ECO:0000256" key="16">
    <source>
        <dbReference type="ARBA" id="ARBA00023137"/>
    </source>
</evidence>
<evidence type="ECO:0000256" key="2">
    <source>
        <dbReference type="ARBA" id="ARBA00004496"/>
    </source>
</evidence>